<reference evidence="4" key="1">
    <citation type="journal article" date="2022" name="G3 (Bethesda)">
        <title>High quality genome of the basidiomycete yeast Dioszegia hungarica PDD-24b-2 isolated from cloud water.</title>
        <authorList>
            <person name="Jarrige D."/>
            <person name="Haridas S."/>
            <person name="Bleykasten-Grosshans C."/>
            <person name="Joly M."/>
            <person name="Nadalig T."/>
            <person name="Sancelme M."/>
            <person name="Vuilleumier S."/>
            <person name="Grigoriev I.V."/>
            <person name="Amato P."/>
            <person name="Bringel F."/>
        </authorList>
    </citation>
    <scope>NUCLEOTIDE SEQUENCE</scope>
    <source>
        <strain evidence="4">PDD-24b-2</strain>
    </source>
</reference>
<dbReference type="GO" id="GO:0010772">
    <property type="term" value="P:meiotic DNA recombinase assembly involved in reciprocal meiotic recombination"/>
    <property type="evidence" value="ECO:0007669"/>
    <property type="project" value="TreeGrafter"/>
</dbReference>
<sequence>MEDPRIVELKERIAKLKDELGPGLDPNAIVARHIKLLHTYNETKDTSQMLIAIYGRMTQKTVTQLHTELGLPLSE</sequence>
<dbReference type="AlphaFoldDB" id="A0AA38H003"/>
<dbReference type="Gene3D" id="1.20.5.170">
    <property type="match status" value="1"/>
</dbReference>
<dbReference type="GO" id="GO:0000709">
    <property type="term" value="P:meiotic joint molecule formation"/>
    <property type="evidence" value="ECO:0007669"/>
    <property type="project" value="TreeGrafter"/>
</dbReference>
<dbReference type="PANTHER" id="PTHR28529:SF2">
    <property type="entry name" value="DNA REPAIR PROTEIN SWI5 HOMOLOG"/>
    <property type="match status" value="1"/>
</dbReference>
<accession>A0AA38H003</accession>
<dbReference type="Proteomes" id="UP001164286">
    <property type="component" value="Unassembled WGS sequence"/>
</dbReference>
<comment type="caution">
    <text evidence="4">The sequence shown here is derived from an EMBL/GenBank/DDBJ whole genome shotgun (WGS) entry which is preliminary data.</text>
</comment>
<keyword evidence="5" id="KW-1185">Reference proteome</keyword>
<protein>
    <recommendedName>
        <fullName evidence="6">Swi5-domain-containing protein</fullName>
    </recommendedName>
</protein>
<keyword evidence="3" id="KW-0234">DNA repair</keyword>
<dbReference type="GO" id="GO:0032798">
    <property type="term" value="C:Swi5-Sfr1 complex"/>
    <property type="evidence" value="ECO:0007669"/>
    <property type="project" value="TreeGrafter"/>
</dbReference>
<dbReference type="Pfam" id="PF07061">
    <property type="entry name" value="Swi5"/>
    <property type="match status" value="1"/>
</dbReference>
<dbReference type="GO" id="GO:0034974">
    <property type="term" value="C:Swi5-Swi2 complex"/>
    <property type="evidence" value="ECO:0007669"/>
    <property type="project" value="TreeGrafter"/>
</dbReference>
<dbReference type="RefSeq" id="XP_052941495.1">
    <property type="nucleotide sequence ID" value="XM_053091531.1"/>
</dbReference>
<gene>
    <name evidence="4" type="ORF">MKK02DRAFT_41346</name>
</gene>
<dbReference type="GeneID" id="77730736"/>
<comment type="similarity">
    <text evidence="1">Belongs to the SWI5/SAE3 family.</text>
</comment>
<evidence type="ECO:0000256" key="3">
    <source>
        <dbReference type="ARBA" id="ARBA00023204"/>
    </source>
</evidence>
<dbReference type="PANTHER" id="PTHR28529">
    <property type="entry name" value="DNA REPAIR PROTEIN SWI5 HOMOLOG"/>
    <property type="match status" value="1"/>
</dbReference>
<name>A0AA38H003_9TREE</name>
<evidence type="ECO:0000256" key="2">
    <source>
        <dbReference type="ARBA" id="ARBA00022763"/>
    </source>
</evidence>
<dbReference type="InterPro" id="IPR010760">
    <property type="entry name" value="DNA-repair_Swi5"/>
</dbReference>
<evidence type="ECO:0000256" key="1">
    <source>
        <dbReference type="ARBA" id="ARBA00008060"/>
    </source>
</evidence>
<keyword evidence="2" id="KW-0227">DNA damage</keyword>
<dbReference type="EMBL" id="JAKWFO010000016">
    <property type="protein sequence ID" value="KAI9631718.1"/>
    <property type="molecule type" value="Genomic_DNA"/>
</dbReference>
<proteinExistence type="inferred from homology"/>
<organism evidence="4 5">
    <name type="scientific">Dioszegia hungarica</name>
    <dbReference type="NCBI Taxonomy" id="4972"/>
    <lineage>
        <taxon>Eukaryota</taxon>
        <taxon>Fungi</taxon>
        <taxon>Dikarya</taxon>
        <taxon>Basidiomycota</taxon>
        <taxon>Agaricomycotina</taxon>
        <taxon>Tremellomycetes</taxon>
        <taxon>Tremellales</taxon>
        <taxon>Bulleribasidiaceae</taxon>
        <taxon>Dioszegia</taxon>
    </lineage>
</organism>
<evidence type="ECO:0000313" key="5">
    <source>
        <dbReference type="Proteomes" id="UP001164286"/>
    </source>
</evidence>
<evidence type="ECO:0008006" key="6">
    <source>
        <dbReference type="Google" id="ProtNLM"/>
    </source>
</evidence>
<evidence type="ECO:0000313" key="4">
    <source>
        <dbReference type="EMBL" id="KAI9631718.1"/>
    </source>
</evidence>